<gene>
    <name evidence="3" type="ORF">RQP53_14435</name>
</gene>
<dbReference type="EMBL" id="JAVXZY010000005">
    <property type="protein sequence ID" value="MDT9000467.1"/>
    <property type="molecule type" value="Genomic_DNA"/>
</dbReference>
<keyword evidence="2" id="KW-0732">Signal</keyword>
<dbReference type="Proteomes" id="UP001246372">
    <property type="component" value="Unassembled WGS sequence"/>
</dbReference>
<keyword evidence="1" id="KW-0812">Transmembrane</keyword>
<dbReference type="RefSeq" id="WP_315651055.1">
    <property type="nucleotide sequence ID" value="NZ_JAVXZY010000005.1"/>
</dbReference>
<keyword evidence="1" id="KW-1133">Transmembrane helix</keyword>
<evidence type="ECO:0000256" key="2">
    <source>
        <dbReference type="SAM" id="SignalP"/>
    </source>
</evidence>
<keyword evidence="1" id="KW-0472">Membrane</keyword>
<dbReference type="InterPro" id="IPR013424">
    <property type="entry name" value="Ice-binding_C"/>
</dbReference>
<organism evidence="3 4">
    <name type="scientific">Roseateles aquae</name>
    <dbReference type="NCBI Taxonomy" id="3077235"/>
    <lineage>
        <taxon>Bacteria</taxon>
        <taxon>Pseudomonadati</taxon>
        <taxon>Pseudomonadota</taxon>
        <taxon>Betaproteobacteria</taxon>
        <taxon>Burkholderiales</taxon>
        <taxon>Sphaerotilaceae</taxon>
        <taxon>Roseateles</taxon>
    </lineage>
</organism>
<evidence type="ECO:0000313" key="4">
    <source>
        <dbReference type="Proteomes" id="UP001246372"/>
    </source>
</evidence>
<protein>
    <submittedName>
        <fullName evidence="3">PEP-CTERM sorting domain-containing protein</fullName>
    </submittedName>
</protein>
<feature type="signal peptide" evidence="2">
    <location>
        <begin position="1"/>
        <end position="24"/>
    </location>
</feature>
<reference evidence="3" key="1">
    <citation type="submission" date="2023-09" db="EMBL/GenBank/DDBJ databases">
        <title>Paucibacter sp. APW11 Genome sequencing and assembly.</title>
        <authorList>
            <person name="Kim I."/>
        </authorList>
    </citation>
    <scope>NUCLEOTIDE SEQUENCE</scope>
    <source>
        <strain evidence="3">APW11</strain>
    </source>
</reference>
<comment type="caution">
    <text evidence="3">The sequence shown here is derived from an EMBL/GenBank/DDBJ whole genome shotgun (WGS) entry which is preliminary data.</text>
</comment>
<accession>A0ABU3PD02</accession>
<dbReference type="NCBIfam" id="TIGR02595">
    <property type="entry name" value="PEP_CTERM"/>
    <property type="match status" value="1"/>
</dbReference>
<name>A0ABU3PD02_9BURK</name>
<sequence length="56" mass="5870">MQTSLKSRLLGLALSLGMVGEALAQTQPGRLPEPDSWLLVGLALAAAIAVSLKKRK</sequence>
<evidence type="ECO:0000313" key="3">
    <source>
        <dbReference type="EMBL" id="MDT9000467.1"/>
    </source>
</evidence>
<evidence type="ECO:0000256" key="1">
    <source>
        <dbReference type="SAM" id="Phobius"/>
    </source>
</evidence>
<feature type="chain" id="PRO_5047415560" evidence="2">
    <location>
        <begin position="25"/>
        <end position="56"/>
    </location>
</feature>
<keyword evidence="4" id="KW-1185">Reference proteome</keyword>
<feature type="transmembrane region" description="Helical" evidence="1">
    <location>
        <begin position="34"/>
        <end position="52"/>
    </location>
</feature>
<proteinExistence type="predicted"/>